<dbReference type="PANTHER" id="PTHR34978">
    <property type="entry name" value="POSSIBLE SENSOR-TRANSDUCER PROTEIN BLAR"/>
    <property type="match status" value="1"/>
</dbReference>
<feature type="region of interest" description="Disordered" evidence="1">
    <location>
        <begin position="493"/>
        <end position="515"/>
    </location>
</feature>
<keyword evidence="2" id="KW-1133">Transmembrane helix</keyword>
<protein>
    <recommendedName>
        <fullName evidence="3">Peptidase M56 domain-containing protein</fullName>
    </recommendedName>
</protein>
<feature type="transmembrane region" description="Helical" evidence="2">
    <location>
        <begin position="69"/>
        <end position="94"/>
    </location>
</feature>
<proteinExistence type="predicted"/>
<dbReference type="Pfam" id="PF05569">
    <property type="entry name" value="Peptidase_M56"/>
    <property type="match status" value="1"/>
</dbReference>
<keyword evidence="2" id="KW-0472">Membrane</keyword>
<feature type="region of interest" description="Disordered" evidence="1">
    <location>
        <begin position="422"/>
        <end position="445"/>
    </location>
</feature>
<dbReference type="EMBL" id="OKRB01000105">
    <property type="protein sequence ID" value="SPE24948.1"/>
    <property type="molecule type" value="Genomic_DNA"/>
</dbReference>
<feature type="transmembrane region" description="Helical" evidence="2">
    <location>
        <begin position="39"/>
        <end position="57"/>
    </location>
</feature>
<dbReference type="CDD" id="cd07341">
    <property type="entry name" value="M56_BlaR1_MecR1_like"/>
    <property type="match status" value="1"/>
</dbReference>
<feature type="domain" description="Peptidase M56" evidence="3">
    <location>
        <begin position="45"/>
        <end position="305"/>
    </location>
</feature>
<dbReference type="Proteomes" id="UP000239735">
    <property type="component" value="Unassembled WGS sequence"/>
</dbReference>
<evidence type="ECO:0000256" key="2">
    <source>
        <dbReference type="SAM" id="Phobius"/>
    </source>
</evidence>
<feature type="transmembrane region" description="Helical" evidence="2">
    <location>
        <begin position="317"/>
        <end position="338"/>
    </location>
</feature>
<feature type="compositionally biased region" description="Low complexity" evidence="1">
    <location>
        <begin position="505"/>
        <end position="515"/>
    </location>
</feature>
<evidence type="ECO:0000256" key="1">
    <source>
        <dbReference type="SAM" id="MobiDB-lite"/>
    </source>
</evidence>
<dbReference type="AlphaFoldDB" id="A0A2N9LNX2"/>
<sequence>MHSILIAGAFHAEIASTGDRLIAMFSGFARSAAPVALDAVWQGAMVAVALVLCLRFAPRVSATHRFAIWSSAFAVVAALPFLPIILHSSASAAVGPSALPAMTARPWLQLDSRWGFIVAGLWLAASVVRAGDLVFHSMRLRQLWKTALPVPVDAGLRSLLGAVFPTRHPIEICKTRELDRPSVIGFFAPRILIPDWLFERLTPGELEHVVLHEAEHLRRRDDWTNLLQKISLVLFPLNPALAWMERRLCREREMACDEGVVRRTQAPRAYAACLTSLAERSLKRRAQALSLGAFERRPELVHRVHSILWRKRALHPLAARAWVGAVGCGLLFGAVALARCPQVVAFVPAKTGNTAHDLANAQKNTETPNMERAALSPVRQAGQAVATADLKSAGGLQAPAQFHAIETKAVLPAQRNAAAPLMADSEGPASQQSMGTEERAVASLERNADAPRQVLLKAEESNAAAIAQETGCIVFTAWEQVRTVRRGSAPVADYDADAGSQRENPQAASDSDSQPAAQITITRVILTVYPAASAPQANRKHIAGSHSGLPAAIPFDGGWLVFRL</sequence>
<reference evidence="5" key="1">
    <citation type="submission" date="2018-02" db="EMBL/GenBank/DDBJ databases">
        <authorList>
            <person name="Hausmann B."/>
        </authorList>
    </citation>
    <scope>NUCLEOTIDE SEQUENCE [LARGE SCALE GENOMIC DNA]</scope>
    <source>
        <strain evidence="5">Peat soil MAG SbA5</strain>
    </source>
</reference>
<dbReference type="PANTHER" id="PTHR34978:SF3">
    <property type="entry name" value="SLR0241 PROTEIN"/>
    <property type="match status" value="1"/>
</dbReference>
<evidence type="ECO:0000313" key="5">
    <source>
        <dbReference type="Proteomes" id="UP000239735"/>
    </source>
</evidence>
<name>A0A2N9LNX2_9BACT</name>
<evidence type="ECO:0000259" key="3">
    <source>
        <dbReference type="Pfam" id="PF05569"/>
    </source>
</evidence>
<dbReference type="InterPro" id="IPR008756">
    <property type="entry name" value="Peptidase_M56"/>
</dbReference>
<accession>A0A2N9LNX2</accession>
<dbReference type="InterPro" id="IPR052173">
    <property type="entry name" value="Beta-lactam_resp_regulator"/>
</dbReference>
<dbReference type="OrthoDB" id="118164at2"/>
<feature type="transmembrane region" description="Helical" evidence="2">
    <location>
        <begin position="114"/>
        <end position="135"/>
    </location>
</feature>
<keyword evidence="2" id="KW-0812">Transmembrane</keyword>
<gene>
    <name evidence="4" type="ORF">SBA5_470069</name>
</gene>
<evidence type="ECO:0000313" key="4">
    <source>
        <dbReference type="EMBL" id="SPE24948.1"/>
    </source>
</evidence>
<organism evidence="4 5">
    <name type="scientific">Candidatus Sulfuritelmatomonas gaucii</name>
    <dbReference type="NCBI Taxonomy" id="2043161"/>
    <lineage>
        <taxon>Bacteria</taxon>
        <taxon>Pseudomonadati</taxon>
        <taxon>Acidobacteriota</taxon>
        <taxon>Terriglobia</taxon>
        <taxon>Terriglobales</taxon>
        <taxon>Acidobacteriaceae</taxon>
        <taxon>Candidatus Sulfuritelmatomonas</taxon>
    </lineage>
</organism>